<keyword evidence="1" id="KW-0560">Oxidoreductase</keyword>
<dbReference type="Pfam" id="PF01494">
    <property type="entry name" value="FAD_binding_3"/>
    <property type="match status" value="1"/>
</dbReference>
<organism evidence="5 6">
    <name type="scientific">Arthrobacter hankyongi</name>
    <dbReference type="NCBI Taxonomy" id="2904801"/>
    <lineage>
        <taxon>Bacteria</taxon>
        <taxon>Bacillati</taxon>
        <taxon>Actinomycetota</taxon>
        <taxon>Actinomycetes</taxon>
        <taxon>Micrococcales</taxon>
        <taxon>Micrococcaceae</taxon>
        <taxon>Arthrobacter</taxon>
    </lineage>
</organism>
<dbReference type="GO" id="GO:0004497">
    <property type="term" value="F:monooxygenase activity"/>
    <property type="evidence" value="ECO:0007669"/>
    <property type="project" value="UniProtKB-KW"/>
</dbReference>
<evidence type="ECO:0000313" key="6">
    <source>
        <dbReference type="Proteomes" id="UP001165368"/>
    </source>
</evidence>
<feature type="compositionally biased region" description="Basic and acidic residues" evidence="3">
    <location>
        <begin position="361"/>
        <end position="372"/>
    </location>
</feature>
<dbReference type="InterPro" id="IPR002938">
    <property type="entry name" value="FAD-bd"/>
</dbReference>
<dbReference type="RefSeq" id="WP_237820926.1">
    <property type="nucleotide sequence ID" value="NZ_JAKLTQ010000007.1"/>
</dbReference>
<dbReference type="SUPFAM" id="SSF51905">
    <property type="entry name" value="FAD/NAD(P)-binding domain"/>
    <property type="match status" value="1"/>
</dbReference>
<dbReference type="PRINTS" id="PR00420">
    <property type="entry name" value="RNGMNOXGNASE"/>
</dbReference>
<sequence length="380" mass="41573">MTEKNGRHAEIAGAGFAGLTAATALARMGWTVRVHESGNELREQGAGIVLWHNSLKVLESIGALEAVLQDSMTPPFYETRMHHESVSHEDFGGLFWRTATRPYLYKCLLEAAQRAGVEIVTGSEVVAASPAGTLTLASGRTLEADLVVGADGVKSQVRDSIGFEQERWKSRDGITRFLVPRLKDELGEGEWDNVIDFWNLEPRYLRVLYVPCNERELYIALGAPRADEQGSRTPIDLELWTSAYPELAPVLAAAAQAPDPKYYGYETTVLEKWSEGRVALVGDAAHAMCPALAQGAGTAMQNAYTLAVAATEASLGDLPDALVEWDRLEHPVTERCQRRSADYAANRGMAKGNQFTEENLETAKYDPTDPGRHALTGARK</sequence>
<evidence type="ECO:0000256" key="1">
    <source>
        <dbReference type="ARBA" id="ARBA00023002"/>
    </source>
</evidence>
<comment type="caution">
    <text evidence="5">The sequence shown here is derived from an EMBL/GenBank/DDBJ whole genome shotgun (WGS) entry which is preliminary data.</text>
</comment>
<accession>A0ABS9L768</accession>
<reference evidence="5" key="1">
    <citation type="submission" date="2022-01" db="EMBL/GenBank/DDBJ databases">
        <authorList>
            <person name="Jo J.-H."/>
            <person name="Im W.-T."/>
        </authorList>
    </citation>
    <scope>NUCLEOTIDE SEQUENCE</scope>
    <source>
        <strain evidence="5">I2-34</strain>
    </source>
</reference>
<name>A0ABS9L768_9MICC</name>
<dbReference type="PANTHER" id="PTHR13789">
    <property type="entry name" value="MONOOXYGENASE"/>
    <property type="match status" value="1"/>
</dbReference>
<dbReference type="InterPro" id="IPR050493">
    <property type="entry name" value="FAD-dep_Monooxygenase_BioMet"/>
</dbReference>
<keyword evidence="6" id="KW-1185">Reference proteome</keyword>
<dbReference type="Gene3D" id="3.50.50.60">
    <property type="entry name" value="FAD/NAD(P)-binding domain"/>
    <property type="match status" value="1"/>
</dbReference>
<feature type="region of interest" description="Disordered" evidence="3">
    <location>
        <begin position="347"/>
        <end position="380"/>
    </location>
</feature>
<dbReference type="InterPro" id="IPR036188">
    <property type="entry name" value="FAD/NAD-bd_sf"/>
</dbReference>
<evidence type="ECO:0000313" key="5">
    <source>
        <dbReference type="EMBL" id="MCG2622530.1"/>
    </source>
</evidence>
<dbReference type="EMBL" id="JAKLTQ010000007">
    <property type="protein sequence ID" value="MCG2622530.1"/>
    <property type="molecule type" value="Genomic_DNA"/>
</dbReference>
<evidence type="ECO:0000259" key="4">
    <source>
        <dbReference type="Pfam" id="PF01494"/>
    </source>
</evidence>
<feature type="domain" description="FAD-binding" evidence="4">
    <location>
        <begin position="11"/>
        <end position="311"/>
    </location>
</feature>
<dbReference type="PANTHER" id="PTHR13789:SF309">
    <property type="entry name" value="PUTATIVE (AFU_ORTHOLOGUE AFUA_6G14510)-RELATED"/>
    <property type="match status" value="1"/>
</dbReference>
<protein>
    <submittedName>
        <fullName evidence="5">FAD-dependent monooxygenase</fullName>
    </submittedName>
</protein>
<gene>
    <name evidence="5" type="ORF">LVY72_11460</name>
</gene>
<proteinExistence type="predicted"/>
<evidence type="ECO:0000256" key="2">
    <source>
        <dbReference type="ARBA" id="ARBA00023033"/>
    </source>
</evidence>
<keyword evidence="2 5" id="KW-0503">Monooxygenase</keyword>
<dbReference type="Proteomes" id="UP001165368">
    <property type="component" value="Unassembled WGS sequence"/>
</dbReference>
<evidence type="ECO:0000256" key="3">
    <source>
        <dbReference type="SAM" id="MobiDB-lite"/>
    </source>
</evidence>
<dbReference type="Gene3D" id="3.30.9.10">
    <property type="entry name" value="D-Amino Acid Oxidase, subunit A, domain 2"/>
    <property type="match status" value="1"/>
</dbReference>